<reference evidence="2 3" key="1">
    <citation type="submission" date="2017-03" db="EMBL/GenBank/DDBJ databases">
        <title>Genome sequence of Clostridium oryzae DSM 28571.</title>
        <authorList>
            <person name="Poehlein A."/>
            <person name="Daniel R."/>
        </authorList>
    </citation>
    <scope>NUCLEOTIDE SEQUENCE [LARGE SCALE GENOMIC DNA]</scope>
    <source>
        <strain evidence="2 3">DSM 28571</strain>
    </source>
</reference>
<organism evidence="2 3">
    <name type="scientific">Clostridium oryzae</name>
    <dbReference type="NCBI Taxonomy" id="1450648"/>
    <lineage>
        <taxon>Bacteria</taxon>
        <taxon>Bacillati</taxon>
        <taxon>Bacillota</taxon>
        <taxon>Clostridia</taxon>
        <taxon>Eubacteriales</taxon>
        <taxon>Clostridiaceae</taxon>
        <taxon>Clostridium</taxon>
    </lineage>
</organism>
<evidence type="ECO:0000313" key="3">
    <source>
        <dbReference type="Proteomes" id="UP000190080"/>
    </source>
</evidence>
<evidence type="ECO:0000313" key="2">
    <source>
        <dbReference type="EMBL" id="OPJ63814.1"/>
    </source>
</evidence>
<dbReference type="InterPro" id="IPR037171">
    <property type="entry name" value="NagB/RpiA_transferase-like"/>
</dbReference>
<dbReference type="PANTHER" id="PTHR30363">
    <property type="entry name" value="HTH-TYPE TRANSCRIPTIONAL REGULATOR SRLR-RELATED"/>
    <property type="match status" value="1"/>
</dbReference>
<accession>A0A1V4IVK7</accession>
<comment type="caution">
    <text evidence="2">The sequence shown here is derived from an EMBL/GenBank/DDBJ whole genome shotgun (WGS) entry which is preliminary data.</text>
</comment>
<dbReference type="EMBL" id="MZGV01000007">
    <property type="protein sequence ID" value="OPJ63814.1"/>
    <property type="molecule type" value="Genomic_DNA"/>
</dbReference>
<dbReference type="InterPro" id="IPR050313">
    <property type="entry name" value="Carb_Metab_HTH_regulators"/>
</dbReference>
<dbReference type="SUPFAM" id="SSF100950">
    <property type="entry name" value="NagB/RpiA/CoA transferase-like"/>
    <property type="match status" value="1"/>
</dbReference>
<dbReference type="InterPro" id="IPR014036">
    <property type="entry name" value="DeoR-like_C"/>
</dbReference>
<dbReference type="STRING" id="1450648.CLORY_09980"/>
<dbReference type="AlphaFoldDB" id="A0A1V4IVK7"/>
<dbReference type="PANTHER" id="PTHR30363:SF51">
    <property type="entry name" value="HTH-TYPE TRANSCRIPTIONAL REPRESSOR GLCR"/>
    <property type="match status" value="1"/>
</dbReference>
<feature type="domain" description="DeoR-like transcriptional repressor C-terminal sensor" evidence="1">
    <location>
        <begin position="10"/>
        <end position="165"/>
    </location>
</feature>
<evidence type="ECO:0000259" key="1">
    <source>
        <dbReference type="Pfam" id="PF00455"/>
    </source>
</evidence>
<dbReference type="Gene3D" id="3.40.50.1360">
    <property type="match status" value="1"/>
</dbReference>
<name>A0A1V4IVK7_9CLOT</name>
<dbReference type="RefSeq" id="WP_079422424.1">
    <property type="nucleotide sequence ID" value="NZ_MZGV01000007.1"/>
</dbReference>
<dbReference type="Proteomes" id="UP000190080">
    <property type="component" value="Unassembled WGS sequence"/>
</dbReference>
<keyword evidence="3" id="KW-1185">Reference proteome</keyword>
<dbReference type="OrthoDB" id="9797223at2"/>
<sequence length="176" mass="20611">MYQEERLVAHLQEKMDIADKALSFIKEQEHYFFDVSTTISYLAKKLNKEVTIFTHSLDNLEILSRNQDVSVYSIGGYLNKENRFFYSLDYKDSIENIHFDASFIGATAINENGIYYSDYEDAFIKQASIKQSGKVIMLCGYEKFGKTAYYKGMGWEQIDILITDKKPPVLYFYWKN</sequence>
<gene>
    <name evidence="2" type="primary">glcR_2</name>
    <name evidence="2" type="ORF">CLORY_09980</name>
</gene>
<dbReference type="Pfam" id="PF00455">
    <property type="entry name" value="DeoRC"/>
    <property type="match status" value="1"/>
</dbReference>
<dbReference type="SMART" id="SM01134">
    <property type="entry name" value="DeoRC"/>
    <property type="match status" value="1"/>
</dbReference>
<proteinExistence type="predicted"/>
<protein>
    <submittedName>
        <fullName evidence="2">HTH-type transcriptional repressor GlcR</fullName>
    </submittedName>
</protein>